<organism evidence="14 15">
    <name type="scientific">Adiantum capillus-veneris</name>
    <name type="common">Maidenhair fern</name>
    <dbReference type="NCBI Taxonomy" id="13818"/>
    <lineage>
        <taxon>Eukaryota</taxon>
        <taxon>Viridiplantae</taxon>
        <taxon>Streptophyta</taxon>
        <taxon>Embryophyta</taxon>
        <taxon>Tracheophyta</taxon>
        <taxon>Polypodiopsida</taxon>
        <taxon>Polypodiidae</taxon>
        <taxon>Polypodiales</taxon>
        <taxon>Pteridineae</taxon>
        <taxon>Pteridaceae</taxon>
        <taxon>Vittarioideae</taxon>
        <taxon>Adiantum</taxon>
    </lineage>
</organism>
<dbReference type="EMBL" id="JABFUD020000008">
    <property type="protein sequence ID" value="KAI5077038.1"/>
    <property type="molecule type" value="Genomic_DNA"/>
</dbReference>
<dbReference type="GO" id="GO:0016020">
    <property type="term" value="C:membrane"/>
    <property type="evidence" value="ECO:0007669"/>
    <property type="project" value="UniProtKB-SubCell"/>
</dbReference>
<keyword evidence="3" id="KW-0645">Protease</keyword>
<evidence type="ECO:0000313" key="14">
    <source>
        <dbReference type="EMBL" id="KAI5077038.1"/>
    </source>
</evidence>
<dbReference type="InterPro" id="IPR021109">
    <property type="entry name" value="Peptidase_aspartic_dom_sf"/>
</dbReference>
<feature type="active site" evidence="11">
    <location>
        <position position="311"/>
    </location>
</feature>
<dbReference type="PRINTS" id="PR00792">
    <property type="entry name" value="PEPSIN"/>
</dbReference>
<dbReference type="GO" id="GO:0004190">
    <property type="term" value="F:aspartic-type endopeptidase activity"/>
    <property type="evidence" value="ECO:0007669"/>
    <property type="project" value="UniProtKB-KW"/>
</dbReference>
<protein>
    <recommendedName>
        <fullName evidence="13">Peptidase A1 domain-containing protein</fullName>
    </recommendedName>
</protein>
<keyword evidence="10" id="KW-0325">Glycoprotein</keyword>
<feature type="signal peptide" evidence="12">
    <location>
        <begin position="1"/>
        <end position="22"/>
    </location>
</feature>
<dbReference type="Pfam" id="PF14541">
    <property type="entry name" value="TAXi_C"/>
    <property type="match status" value="1"/>
</dbReference>
<sequence length="481" mass="51998">MASCMLALGFLMKLLFAASVSASSYLRLQHKYTELAGSSKHGPMTSSHFEHVHSHDVLRQRRHLLGATAFPLGGSADPTTAGLYFTELQIGTPAASYFAQVDTGSDVLWLGCASCRNCPTKSNLGVKLRPYDPSDSETSSELSCTASLCTTRCVAGNPCLYQLAYGDGSTSEGYLVQDVLELPSLKNLTVSADSANLVFGCAVSASGGLQKRDQALDGILGLGQSNLSLVLQLANQKKTPQTFAHCLEGEGKGGGILVIGEVNESGLSYTPLRSNQLHYNVNLKSIQVNGQPIQWDQSSSTSGEITGTIFDSGTTLAYIPEASYLDLLQQVFPTQSIQHLSDLDLDCFVYHGSVDDEFPTVIFTFESGATLRVYPRDYFIQLEYGKDTLYCMGFQISPSGSPHLIILGDMILKDKLVVYDLENQRIGWVDFNCSSHVTVMTSTGPPTEVFSTTIGSAHVDHFPALRLTTALSMLFFLLLIV</sequence>
<gene>
    <name evidence="14" type="ORF">GOP47_0009103</name>
</gene>
<keyword evidence="6" id="KW-0064">Aspartyl protease</keyword>
<dbReference type="InterPro" id="IPR034161">
    <property type="entry name" value="Pepsin-like_plant"/>
</dbReference>
<keyword evidence="5 12" id="KW-0732">Signal</keyword>
<evidence type="ECO:0000256" key="10">
    <source>
        <dbReference type="ARBA" id="ARBA00023180"/>
    </source>
</evidence>
<evidence type="ECO:0000256" key="4">
    <source>
        <dbReference type="ARBA" id="ARBA00022692"/>
    </source>
</evidence>
<evidence type="ECO:0000256" key="8">
    <source>
        <dbReference type="ARBA" id="ARBA00022989"/>
    </source>
</evidence>
<evidence type="ECO:0000259" key="13">
    <source>
        <dbReference type="PROSITE" id="PS51767"/>
    </source>
</evidence>
<evidence type="ECO:0000256" key="12">
    <source>
        <dbReference type="SAM" id="SignalP"/>
    </source>
</evidence>
<feature type="active site" evidence="11">
    <location>
        <position position="102"/>
    </location>
</feature>
<feature type="chain" id="PRO_5038912044" description="Peptidase A1 domain-containing protein" evidence="12">
    <location>
        <begin position="23"/>
        <end position="481"/>
    </location>
</feature>
<dbReference type="InterPro" id="IPR032861">
    <property type="entry name" value="TAXi_N"/>
</dbReference>
<dbReference type="PROSITE" id="PS51767">
    <property type="entry name" value="PEPTIDASE_A1"/>
    <property type="match status" value="1"/>
</dbReference>
<comment type="caution">
    <text evidence="14">The sequence shown here is derived from an EMBL/GenBank/DDBJ whole genome shotgun (WGS) entry which is preliminary data.</text>
</comment>
<evidence type="ECO:0000256" key="6">
    <source>
        <dbReference type="ARBA" id="ARBA00022750"/>
    </source>
</evidence>
<evidence type="ECO:0000256" key="3">
    <source>
        <dbReference type="ARBA" id="ARBA00022670"/>
    </source>
</evidence>
<keyword evidence="15" id="KW-1185">Reference proteome</keyword>
<comment type="subcellular location">
    <subcellularLocation>
        <location evidence="1">Membrane</location>
    </subcellularLocation>
</comment>
<evidence type="ECO:0000256" key="7">
    <source>
        <dbReference type="ARBA" id="ARBA00022801"/>
    </source>
</evidence>
<dbReference type="Proteomes" id="UP000886520">
    <property type="component" value="Chromosome 8"/>
</dbReference>
<keyword evidence="8" id="KW-1133">Transmembrane helix</keyword>
<dbReference type="Pfam" id="PF14543">
    <property type="entry name" value="TAXi_N"/>
    <property type="match status" value="1"/>
</dbReference>
<keyword evidence="9" id="KW-0472">Membrane</keyword>
<evidence type="ECO:0000256" key="5">
    <source>
        <dbReference type="ARBA" id="ARBA00022729"/>
    </source>
</evidence>
<dbReference type="PANTHER" id="PTHR13683:SF375">
    <property type="entry name" value="PEPTIDASE A1 DOMAIN-CONTAINING PROTEIN"/>
    <property type="match status" value="1"/>
</dbReference>
<feature type="domain" description="Peptidase A1" evidence="13">
    <location>
        <begin position="84"/>
        <end position="429"/>
    </location>
</feature>
<dbReference type="OrthoDB" id="2747330at2759"/>
<dbReference type="InterPro" id="IPR033121">
    <property type="entry name" value="PEPTIDASE_A1"/>
</dbReference>
<dbReference type="AlphaFoldDB" id="A0A9D4UZT8"/>
<reference evidence="14" key="1">
    <citation type="submission" date="2021-01" db="EMBL/GenBank/DDBJ databases">
        <title>Adiantum capillus-veneris genome.</title>
        <authorList>
            <person name="Fang Y."/>
            <person name="Liao Q."/>
        </authorList>
    </citation>
    <scope>NUCLEOTIDE SEQUENCE</scope>
    <source>
        <strain evidence="14">H3</strain>
        <tissue evidence="14">Leaf</tissue>
    </source>
</reference>
<evidence type="ECO:0000256" key="2">
    <source>
        <dbReference type="ARBA" id="ARBA00007447"/>
    </source>
</evidence>
<dbReference type="InterPro" id="IPR001461">
    <property type="entry name" value="Aspartic_peptidase_A1"/>
</dbReference>
<evidence type="ECO:0000256" key="11">
    <source>
        <dbReference type="PIRSR" id="PIRSR601461-1"/>
    </source>
</evidence>
<keyword evidence="4" id="KW-0812">Transmembrane</keyword>
<comment type="similarity">
    <text evidence="2">Belongs to the peptidase A1 family.</text>
</comment>
<dbReference type="SUPFAM" id="SSF50630">
    <property type="entry name" value="Acid proteases"/>
    <property type="match status" value="1"/>
</dbReference>
<proteinExistence type="inferred from homology"/>
<accession>A0A9D4UZT8</accession>
<dbReference type="CDD" id="cd05476">
    <property type="entry name" value="pepsin_A_like_plant"/>
    <property type="match status" value="1"/>
</dbReference>
<dbReference type="Gene3D" id="2.40.70.10">
    <property type="entry name" value="Acid Proteases"/>
    <property type="match status" value="2"/>
</dbReference>
<evidence type="ECO:0000256" key="9">
    <source>
        <dbReference type="ARBA" id="ARBA00023136"/>
    </source>
</evidence>
<dbReference type="PANTHER" id="PTHR13683">
    <property type="entry name" value="ASPARTYL PROTEASES"/>
    <property type="match status" value="1"/>
</dbReference>
<evidence type="ECO:0000256" key="1">
    <source>
        <dbReference type="ARBA" id="ARBA00004370"/>
    </source>
</evidence>
<name>A0A9D4UZT8_ADICA</name>
<dbReference type="InterPro" id="IPR032799">
    <property type="entry name" value="TAXi_C"/>
</dbReference>
<dbReference type="GO" id="GO:0006508">
    <property type="term" value="P:proteolysis"/>
    <property type="evidence" value="ECO:0007669"/>
    <property type="project" value="UniProtKB-KW"/>
</dbReference>
<keyword evidence="7" id="KW-0378">Hydrolase</keyword>
<evidence type="ECO:0000313" key="15">
    <source>
        <dbReference type="Proteomes" id="UP000886520"/>
    </source>
</evidence>